<accession>A0ABZ1GXR3</accession>
<gene>
    <name evidence="2" type="ORF">OIE73_33775</name>
</gene>
<keyword evidence="3" id="KW-1185">Reference proteome</keyword>
<sequence>MIQREAAVRMVEEELERTFQEELSAGLHPRRTTVESVEQHELVWIVHWTTEEFVRTGKPEFILVGNGPYLVDRVDGSLHEVGVVAWVTGAWEADYRVRVRGLAERTAVDDLHDEVRAVASTRGRIHAMHALRRRLPVLSPAETIAYATALLEGDAPEYLVEVAARELAPQPVGRVPSVHTIRGAAPSETH</sequence>
<dbReference type="Pfam" id="PF15567">
    <property type="entry name" value="Imm35"/>
    <property type="match status" value="1"/>
</dbReference>
<dbReference type="InterPro" id="IPR029082">
    <property type="entry name" value="Imm35"/>
</dbReference>
<reference evidence="2 3" key="1">
    <citation type="submission" date="2022-10" db="EMBL/GenBank/DDBJ databases">
        <title>The complete genomes of actinobacterial strains from the NBC collection.</title>
        <authorList>
            <person name="Joergensen T.S."/>
            <person name="Alvarez Arevalo M."/>
            <person name="Sterndorff E.B."/>
            <person name="Faurdal D."/>
            <person name="Vuksanovic O."/>
            <person name="Mourched A.-S."/>
            <person name="Charusanti P."/>
            <person name="Shaw S."/>
            <person name="Blin K."/>
            <person name="Weber T."/>
        </authorList>
    </citation>
    <scope>NUCLEOTIDE SEQUENCE [LARGE SCALE GENOMIC DNA]</scope>
    <source>
        <strain evidence="2 3">NBC 01753</strain>
    </source>
</reference>
<dbReference type="EMBL" id="CP109134">
    <property type="protein sequence ID" value="WSD10203.1"/>
    <property type="molecule type" value="Genomic_DNA"/>
</dbReference>
<organism evidence="2 3">
    <name type="scientific">Streptomyces hirsutus</name>
    <dbReference type="NCBI Taxonomy" id="35620"/>
    <lineage>
        <taxon>Bacteria</taxon>
        <taxon>Bacillati</taxon>
        <taxon>Actinomycetota</taxon>
        <taxon>Actinomycetes</taxon>
        <taxon>Kitasatosporales</taxon>
        <taxon>Streptomycetaceae</taxon>
        <taxon>Streptomyces</taxon>
    </lineage>
</organism>
<dbReference type="Proteomes" id="UP001335325">
    <property type="component" value="Chromosome"/>
</dbReference>
<proteinExistence type="predicted"/>
<evidence type="ECO:0000259" key="1">
    <source>
        <dbReference type="Pfam" id="PF15567"/>
    </source>
</evidence>
<feature type="domain" description="Immunity protein 35" evidence="1">
    <location>
        <begin position="6"/>
        <end position="94"/>
    </location>
</feature>
<name>A0ABZ1GXR3_9ACTN</name>
<dbReference type="GeneID" id="91547651"/>
<evidence type="ECO:0000313" key="3">
    <source>
        <dbReference type="Proteomes" id="UP001335325"/>
    </source>
</evidence>
<evidence type="ECO:0000313" key="2">
    <source>
        <dbReference type="EMBL" id="WSD10203.1"/>
    </source>
</evidence>
<protein>
    <submittedName>
        <fullName evidence="2">YrhB family protein</fullName>
    </submittedName>
</protein>
<dbReference type="RefSeq" id="WP_326755928.1">
    <property type="nucleotide sequence ID" value="NZ_CP109134.1"/>
</dbReference>